<dbReference type="EC" id="1.6.99.3" evidence="2"/>
<reference evidence="2 3" key="1">
    <citation type="submission" date="2020-08" db="EMBL/GenBank/DDBJ databases">
        <title>Genomic Encyclopedia of Type Strains, Phase IV (KMG-IV): sequencing the most valuable type-strain genomes for metagenomic binning, comparative biology and taxonomic classification.</title>
        <authorList>
            <person name="Goeker M."/>
        </authorList>
    </citation>
    <scope>NUCLEOTIDE SEQUENCE [LARGE SCALE GENOMIC DNA]</scope>
    <source>
        <strain evidence="2 3">DSM 25335</strain>
    </source>
</reference>
<dbReference type="FunFam" id="3.40.50.720:FF:000702">
    <property type="entry name" value="NADH dehydrogenase (Ubiquinone)"/>
    <property type="match status" value="1"/>
</dbReference>
<proteinExistence type="predicted"/>
<dbReference type="InterPro" id="IPR001509">
    <property type="entry name" value="Epimerase_deHydtase"/>
</dbReference>
<dbReference type="PANTHER" id="PTHR12126:SF11">
    <property type="entry name" value="NADH DEHYDROGENASE [UBIQUINONE] 1 ALPHA SUBCOMPLEX SUBUNIT 9, MITOCHONDRIAL"/>
    <property type="match status" value="1"/>
</dbReference>
<dbReference type="RefSeq" id="WP_183255488.1">
    <property type="nucleotide sequence ID" value="NZ_BAAAFF010000001.1"/>
</dbReference>
<accession>A0A7W8HZM2</accession>
<dbReference type="InterPro" id="IPR051207">
    <property type="entry name" value="ComplexI_NDUFA9_subunit"/>
</dbReference>
<sequence>MSEVAPGLITVFGGSGFVGSQVVQDLARRGWRIRVAVRRPDRAFKLQTSGAVGQIQAVRCDANRPEDVAAALQGADAAVNLIGILYEQGRRTFDALHVGVSRTIAEACAAAGVARLVQMSAIGASPDSASDYARSKAAAEMAVREAKPDAVIIRPSVVFGAGDDFLNRFAAMATMAPALPLIGFGRTRFQPVYVGDVAEAIARAVELREAAGRTFELGGPAVMTFEAVLKLVLRETRRSNGLIPLPFFAARMIGSMAQLTAFVGIPPVLTRDQVVLLETDNVVADGAEGLAELGVEPTGIEAIAPSYLWRYRRGGQFSERPADTAATVQA</sequence>
<dbReference type="CDD" id="cd05271">
    <property type="entry name" value="NDUFA9_like_SDR_a"/>
    <property type="match status" value="1"/>
</dbReference>
<evidence type="ECO:0000313" key="2">
    <source>
        <dbReference type="EMBL" id="MBB5292788.1"/>
    </source>
</evidence>
<name>A0A7W8HZM2_9CAUL</name>
<keyword evidence="3" id="KW-1185">Reference proteome</keyword>
<dbReference type="SUPFAM" id="SSF51735">
    <property type="entry name" value="NAD(P)-binding Rossmann-fold domains"/>
    <property type="match status" value="1"/>
</dbReference>
<dbReference type="AlphaFoldDB" id="A0A7W8HZM2"/>
<dbReference type="Gene3D" id="3.40.50.720">
    <property type="entry name" value="NAD(P)-binding Rossmann-like Domain"/>
    <property type="match status" value="1"/>
</dbReference>
<evidence type="ECO:0000313" key="3">
    <source>
        <dbReference type="Proteomes" id="UP000566663"/>
    </source>
</evidence>
<gene>
    <name evidence="2" type="ORF">HNQ67_002312</name>
</gene>
<protein>
    <submittedName>
        <fullName evidence="2">NADH dehydrogenase</fullName>
        <ecNumber evidence="2">1.6.99.3</ecNumber>
    </submittedName>
</protein>
<dbReference type="Pfam" id="PF01370">
    <property type="entry name" value="Epimerase"/>
    <property type="match status" value="1"/>
</dbReference>
<comment type="caution">
    <text evidence="2">The sequence shown here is derived from an EMBL/GenBank/DDBJ whole genome shotgun (WGS) entry which is preliminary data.</text>
</comment>
<dbReference type="Proteomes" id="UP000566663">
    <property type="component" value="Unassembled WGS sequence"/>
</dbReference>
<keyword evidence="2" id="KW-0560">Oxidoreductase</keyword>
<dbReference type="GO" id="GO:0016491">
    <property type="term" value="F:oxidoreductase activity"/>
    <property type="evidence" value="ECO:0007669"/>
    <property type="project" value="UniProtKB-KW"/>
</dbReference>
<dbReference type="EMBL" id="JACHFZ010000004">
    <property type="protein sequence ID" value="MBB5292788.1"/>
    <property type="molecule type" value="Genomic_DNA"/>
</dbReference>
<feature type="domain" description="NAD-dependent epimerase/dehydratase" evidence="1">
    <location>
        <begin position="9"/>
        <end position="218"/>
    </location>
</feature>
<organism evidence="2 3">
    <name type="scientific">Brevundimonas basaltis</name>
    <dbReference type="NCBI Taxonomy" id="472166"/>
    <lineage>
        <taxon>Bacteria</taxon>
        <taxon>Pseudomonadati</taxon>
        <taxon>Pseudomonadota</taxon>
        <taxon>Alphaproteobacteria</taxon>
        <taxon>Caulobacterales</taxon>
        <taxon>Caulobacteraceae</taxon>
        <taxon>Brevundimonas</taxon>
    </lineage>
</organism>
<dbReference type="PANTHER" id="PTHR12126">
    <property type="entry name" value="NADH-UBIQUINONE OXIDOREDUCTASE 39 KDA SUBUNIT-RELATED"/>
    <property type="match status" value="1"/>
</dbReference>
<dbReference type="InterPro" id="IPR036291">
    <property type="entry name" value="NAD(P)-bd_dom_sf"/>
</dbReference>
<dbReference type="GO" id="GO:0044877">
    <property type="term" value="F:protein-containing complex binding"/>
    <property type="evidence" value="ECO:0007669"/>
    <property type="project" value="TreeGrafter"/>
</dbReference>
<evidence type="ECO:0000259" key="1">
    <source>
        <dbReference type="Pfam" id="PF01370"/>
    </source>
</evidence>